<evidence type="ECO:0000256" key="6">
    <source>
        <dbReference type="ARBA" id="ARBA00022824"/>
    </source>
</evidence>
<dbReference type="GO" id="GO:0006886">
    <property type="term" value="P:intracellular protein transport"/>
    <property type="evidence" value="ECO:0007669"/>
    <property type="project" value="UniProtKB-UniRule"/>
</dbReference>
<feature type="transmembrane region" description="Helical" evidence="12">
    <location>
        <begin position="70"/>
        <end position="89"/>
    </location>
</feature>
<comment type="subcellular location">
    <subcellularLocation>
        <location evidence="1 12">Endoplasmic reticulum membrane</location>
        <topology evidence="1 12">Multi-pass membrane protein</topology>
    </subcellularLocation>
</comment>
<dbReference type="Pfam" id="PF18035">
    <property type="entry name" value="Bap31_Bap29_C"/>
    <property type="match status" value="1"/>
</dbReference>
<evidence type="ECO:0000256" key="12">
    <source>
        <dbReference type="RuleBase" id="RU367026"/>
    </source>
</evidence>
<keyword evidence="8 12" id="KW-0653">Protein transport</keyword>
<evidence type="ECO:0000256" key="9">
    <source>
        <dbReference type="ARBA" id="ARBA00022989"/>
    </source>
</evidence>
<keyword evidence="16" id="KW-1185">Reference proteome</keyword>
<keyword evidence="6 12" id="KW-0256">Endoplasmic reticulum</keyword>
<feature type="compositionally biased region" description="Basic and acidic residues" evidence="13">
    <location>
        <begin position="186"/>
        <end position="204"/>
    </location>
</feature>
<evidence type="ECO:0000256" key="1">
    <source>
        <dbReference type="ARBA" id="ARBA00004477"/>
    </source>
</evidence>
<name>A0A915AU10_PARUN</name>
<protein>
    <recommendedName>
        <fullName evidence="12">Endoplasmic reticulum transmembrane protein</fullName>
    </recommendedName>
</protein>
<evidence type="ECO:0000256" key="8">
    <source>
        <dbReference type="ARBA" id="ARBA00022927"/>
    </source>
</evidence>
<dbReference type="GO" id="GO:0070973">
    <property type="term" value="P:protein localization to endoplasmic reticulum exit site"/>
    <property type="evidence" value="ECO:0007669"/>
    <property type="project" value="UniProtKB-UniRule"/>
</dbReference>
<dbReference type="Gene3D" id="1.20.5.110">
    <property type="match status" value="1"/>
</dbReference>
<evidence type="ECO:0000256" key="10">
    <source>
        <dbReference type="ARBA" id="ARBA00023054"/>
    </source>
</evidence>
<proteinExistence type="inferred from homology"/>
<dbReference type="Pfam" id="PF05529">
    <property type="entry name" value="Bap31"/>
    <property type="match status" value="1"/>
</dbReference>
<feature type="region of interest" description="Disordered" evidence="13">
    <location>
        <begin position="186"/>
        <end position="210"/>
    </location>
</feature>
<sequence>GVYRIRLLSHRRSWNPPLLSSAMSLQWSAIALILYVEIAAVLVLLLPWIRPSFWNRVFKSRLVGWFERHAHVYSIAGTGVLILLFMDAIREVRKYAAEAVADTRIHAAGADNAIHMRLFRAQRNLYVSGFALLLFLVIKRLVSLLSRGAQLEAAAEAALKQAEGASRAAKSLMGGDNEKVKKLEKEVDEMSRELKSAQNDRDAMRQQAEGLQREYDRVCQLLSEHEDGSGDHKSKKLD</sequence>
<keyword evidence="11 12" id="KW-0472">Membrane</keyword>
<evidence type="ECO:0000256" key="3">
    <source>
        <dbReference type="ARBA" id="ARBA00022448"/>
    </source>
</evidence>
<feature type="domain" description="Bap31/Bap29 cytoplasmic coiled-coil" evidence="15">
    <location>
        <begin position="185"/>
        <end position="234"/>
    </location>
</feature>
<keyword evidence="4 12" id="KW-0812">Transmembrane</keyword>
<dbReference type="PANTHER" id="PTHR12701:SF20">
    <property type="entry name" value="ENDOPLASMIC RETICULUM TRANSMEMBRANE PROTEIN"/>
    <property type="match status" value="1"/>
</dbReference>
<keyword evidence="5" id="KW-0053">Apoptosis</keyword>
<keyword evidence="9 12" id="KW-1133">Transmembrane helix</keyword>
<organism evidence="16 17">
    <name type="scientific">Parascaris univalens</name>
    <name type="common">Nematode worm</name>
    <dbReference type="NCBI Taxonomy" id="6257"/>
    <lineage>
        <taxon>Eukaryota</taxon>
        <taxon>Metazoa</taxon>
        <taxon>Ecdysozoa</taxon>
        <taxon>Nematoda</taxon>
        <taxon>Chromadorea</taxon>
        <taxon>Rhabditida</taxon>
        <taxon>Spirurina</taxon>
        <taxon>Ascaridomorpha</taxon>
        <taxon>Ascaridoidea</taxon>
        <taxon>Ascarididae</taxon>
        <taxon>Parascaris</taxon>
    </lineage>
</organism>
<evidence type="ECO:0000256" key="2">
    <source>
        <dbReference type="ARBA" id="ARBA00007956"/>
    </source>
</evidence>
<keyword evidence="3 12" id="KW-0813">Transport</keyword>
<keyword evidence="10" id="KW-0175">Coiled coil</keyword>
<keyword evidence="7 12" id="KW-0931">ER-Golgi transport</keyword>
<dbReference type="InterPro" id="IPR008417">
    <property type="entry name" value="BAP29/BAP31"/>
</dbReference>
<evidence type="ECO:0000259" key="14">
    <source>
        <dbReference type="Pfam" id="PF05529"/>
    </source>
</evidence>
<evidence type="ECO:0000256" key="11">
    <source>
        <dbReference type="ARBA" id="ARBA00023136"/>
    </source>
</evidence>
<dbReference type="GO" id="GO:0005789">
    <property type="term" value="C:endoplasmic reticulum membrane"/>
    <property type="evidence" value="ECO:0007669"/>
    <property type="project" value="UniProtKB-SubCell"/>
</dbReference>
<feature type="domain" description="BAP29/BAP31 transmembrane" evidence="14">
    <location>
        <begin position="23"/>
        <end position="157"/>
    </location>
</feature>
<comment type="similarity">
    <text evidence="2 12">Belongs to the BCAP29/BCAP31 family.</text>
</comment>
<evidence type="ECO:0000313" key="16">
    <source>
        <dbReference type="Proteomes" id="UP000887569"/>
    </source>
</evidence>
<evidence type="ECO:0000259" key="15">
    <source>
        <dbReference type="Pfam" id="PF18035"/>
    </source>
</evidence>
<dbReference type="WBParaSite" id="PgR015_g123_t01">
    <property type="protein sequence ID" value="PgR015_g123_t01"/>
    <property type="gene ID" value="PgR015_g123"/>
</dbReference>
<evidence type="ECO:0000256" key="7">
    <source>
        <dbReference type="ARBA" id="ARBA00022892"/>
    </source>
</evidence>
<dbReference type="PANTHER" id="PTHR12701">
    <property type="entry name" value="BCR-ASSOCIATED PROTEIN, BAP"/>
    <property type="match status" value="1"/>
</dbReference>
<dbReference type="GO" id="GO:0006888">
    <property type="term" value="P:endoplasmic reticulum to Golgi vesicle-mediated transport"/>
    <property type="evidence" value="ECO:0007669"/>
    <property type="project" value="UniProtKB-UniRule"/>
</dbReference>
<feature type="transmembrane region" description="Helical" evidence="12">
    <location>
        <begin position="25"/>
        <end position="49"/>
    </location>
</feature>
<accession>A0A915AU10</accession>
<feature type="transmembrane region" description="Helical" evidence="12">
    <location>
        <begin position="125"/>
        <end position="142"/>
    </location>
</feature>
<dbReference type="GO" id="GO:0006915">
    <property type="term" value="P:apoptotic process"/>
    <property type="evidence" value="ECO:0007669"/>
    <property type="project" value="UniProtKB-KW"/>
</dbReference>
<evidence type="ECO:0000256" key="4">
    <source>
        <dbReference type="ARBA" id="ARBA00022692"/>
    </source>
</evidence>
<comment type="function">
    <text evidence="12">May play a role in anterograde transport of membrane proteins from the endoplasmic reticulum to the Golgi.</text>
</comment>
<reference evidence="17" key="1">
    <citation type="submission" date="2022-11" db="UniProtKB">
        <authorList>
            <consortium name="WormBaseParasite"/>
        </authorList>
    </citation>
    <scope>IDENTIFICATION</scope>
</reference>
<dbReference type="FunFam" id="1.20.5.110:FF:000011">
    <property type="entry name" value="B-cell receptor-associated protein 29"/>
    <property type="match status" value="1"/>
</dbReference>
<evidence type="ECO:0000256" key="13">
    <source>
        <dbReference type="SAM" id="MobiDB-lite"/>
    </source>
</evidence>
<dbReference type="InterPro" id="IPR040463">
    <property type="entry name" value="BAP29/BAP31_N"/>
</dbReference>
<evidence type="ECO:0000256" key="5">
    <source>
        <dbReference type="ARBA" id="ARBA00022703"/>
    </source>
</evidence>
<dbReference type="InterPro" id="IPR041672">
    <property type="entry name" value="Bap31/Bap29_C"/>
</dbReference>
<dbReference type="Proteomes" id="UP000887569">
    <property type="component" value="Unplaced"/>
</dbReference>
<evidence type="ECO:0000313" key="17">
    <source>
        <dbReference type="WBParaSite" id="PgR015_g123_t01"/>
    </source>
</evidence>
<dbReference type="AlphaFoldDB" id="A0A915AU10"/>